<dbReference type="EMBL" id="CP032412">
    <property type="protein sequence ID" value="AYB43858.1"/>
    <property type="molecule type" value="Genomic_DNA"/>
</dbReference>
<organism evidence="1 2">
    <name type="scientific">Paenibacillus lautus</name>
    <name type="common">Bacillus lautus</name>
    <dbReference type="NCBI Taxonomy" id="1401"/>
    <lineage>
        <taxon>Bacteria</taxon>
        <taxon>Bacillati</taxon>
        <taxon>Bacillota</taxon>
        <taxon>Bacilli</taxon>
        <taxon>Bacillales</taxon>
        <taxon>Paenibacillaceae</taxon>
        <taxon>Paenibacillus</taxon>
    </lineage>
</organism>
<proteinExistence type="predicted"/>
<name>A0A385TLH4_PAELA</name>
<evidence type="ECO:0000313" key="2">
    <source>
        <dbReference type="Proteomes" id="UP000266552"/>
    </source>
</evidence>
<keyword evidence="2" id="KW-1185">Reference proteome</keyword>
<accession>A0A385TLH4</accession>
<protein>
    <recommendedName>
        <fullName evidence="3">SMI1/KNR4 family protein</fullName>
    </recommendedName>
</protein>
<evidence type="ECO:0008006" key="3">
    <source>
        <dbReference type="Google" id="ProtNLM"/>
    </source>
</evidence>
<reference evidence="1 2" key="1">
    <citation type="submission" date="2018-09" db="EMBL/GenBank/DDBJ databases">
        <title>Genome Sequence of Paenibacillus lautus Strain E7593-69, Azo Dye-Degrading Bacteria, Isolated from Commercial Tattoo Inks.</title>
        <authorList>
            <person name="Nho S.W."/>
            <person name="Kim S.-J."/>
            <person name="Kweon O."/>
            <person name="Cerniglia C.E."/>
        </authorList>
    </citation>
    <scope>NUCLEOTIDE SEQUENCE [LARGE SCALE GENOMIC DNA]</scope>
    <source>
        <strain evidence="1 2">E7593-69</strain>
    </source>
</reference>
<dbReference type="KEGG" id="plw:D5F53_11360"/>
<dbReference type="AlphaFoldDB" id="A0A385TLH4"/>
<sequence length="290" mass="33114">MFGRGKQKYPIPATLLKLKEMNEQIVHDLEVELDDILEIDMDYDLNNQDAEFAYSGHPLDVIPFAFTAFGGEYFAFLTDFGSVTDLEDAPVVFVQALPSEEFHVTLIARNIKDYLGLFLTYRCMINMFIKVNKPSQEPSTVETHPYLSAVEAKLIHELGIQKIEPVFYRQNMLKERSKEVVPTRNGIGVKRMTAGELGPTFNVEEYDKYDVLNNKVREFFQEVCLENKLACIADLQEAGILSTHTHDLNEFLINELRAMGCIYESRMLELTTTSYDFLMSSALHGSIPEI</sequence>
<dbReference type="RefSeq" id="WP_119847777.1">
    <property type="nucleotide sequence ID" value="NZ_CP032412.1"/>
</dbReference>
<dbReference type="Proteomes" id="UP000266552">
    <property type="component" value="Chromosome"/>
</dbReference>
<gene>
    <name evidence="1" type="ORF">D5F53_11360</name>
</gene>
<evidence type="ECO:0000313" key="1">
    <source>
        <dbReference type="EMBL" id="AYB43858.1"/>
    </source>
</evidence>